<sequence length="833" mass="94910">MEPAQHGVQDVLNISIELSEDLGFVGTQLVRSERPASLADRPTYVLILTALDLAGSDASGQKPNDRRCKEQSMSSKGEADLKRRFLQFDVQEICDNFEKGMMKALKDISKSHKKSTSTCAPVAEPSLFISEKPKGKSETHVEEYKDFSDSLPIFDESNEELIESLFSCQKNCDLLSLKYEFMNDNEQTIVELIVLQPEHQSSLVLSPQVFKEEPLDLPHQGPRLDTRISFDEDLDPIFDEEDEPGPVFDEEATSITSIVMDCHLCFDPSTTPASFSHDLQEHCVKSDLINYLPNMFVKISSHDVICFGLDMMKDFCVSKSVFENMINSFKLFKPEKLVDQKCFQKGNGICSEFILSFDQFLKHSKGIDHFEKSLVLDLKQTDFCDLEFCDSVLQLNLVCSETNRTWHLLRSFRDNCVVFSFNDILVYNTFFDNRLDHLIVDSQSELKLVCSDVEQDMHDLKMNTIGAYLNKIMVCNVYFDVHLDKLKCVLLVLVKDILIFDLNKYSLAHLILLEIWRSFVVQTSYLGDASDRVSFQNGYLNIQKVFCHESNFPENPTHKGFTKAWNHLKSFTKEGVMNFPNRRFSSPSIREYQTSIGDSGPRKKRPEPKPILHEPKVFPQSTSCPNQKNCTMDLRTNPFEERGNDVPQSTDQYMEPAQHGVQDVLNILTEVHVFHRTRQTDRAVYWTIPHTSGKELWLEPWPDDRSDCTRAFLCHPTSQDKADGQTRINLGRANSDSDHSFSLLARLACTACISYRADDLFTLFDPIMDFSFGYFSKARILKLSENLGFVGTQFVLSKRPASLADRPAYVLILTALDLAGSDASGQKPNGHFD</sequence>
<dbReference type="EnsemblPlants" id="Bo1g063670.1">
    <property type="protein sequence ID" value="Bo1g063670.1"/>
    <property type="gene ID" value="Bo1g063670"/>
</dbReference>
<dbReference type="AlphaFoldDB" id="A0A0D3A8H5"/>
<reference evidence="2" key="2">
    <citation type="submission" date="2015-03" db="UniProtKB">
        <authorList>
            <consortium name="EnsemblPlants"/>
        </authorList>
    </citation>
    <scope>IDENTIFICATION</scope>
</reference>
<protein>
    <submittedName>
        <fullName evidence="2">Uncharacterized protein</fullName>
    </submittedName>
</protein>
<dbReference type="Proteomes" id="UP000032141">
    <property type="component" value="Chromosome C1"/>
</dbReference>
<feature type="region of interest" description="Disordered" evidence="1">
    <location>
        <begin position="57"/>
        <end position="76"/>
    </location>
</feature>
<feature type="region of interest" description="Disordered" evidence="1">
    <location>
        <begin position="590"/>
        <end position="628"/>
    </location>
</feature>
<evidence type="ECO:0000313" key="2">
    <source>
        <dbReference type="EnsemblPlants" id="Bo1g063670.1"/>
    </source>
</evidence>
<keyword evidence="3" id="KW-1185">Reference proteome</keyword>
<dbReference type="Gramene" id="Bo1g063670.1">
    <property type="protein sequence ID" value="Bo1g063670.1"/>
    <property type="gene ID" value="Bo1g063670"/>
</dbReference>
<name>A0A0D3A8H5_BRAOL</name>
<proteinExistence type="predicted"/>
<feature type="compositionally biased region" description="Basic and acidic residues" evidence="1">
    <location>
        <begin position="607"/>
        <end position="616"/>
    </location>
</feature>
<reference evidence="2 3" key="1">
    <citation type="journal article" date="2014" name="Genome Biol.">
        <title>Transcriptome and methylome profiling reveals relics of genome dominance in the mesopolyploid Brassica oleracea.</title>
        <authorList>
            <person name="Parkin I.A."/>
            <person name="Koh C."/>
            <person name="Tang H."/>
            <person name="Robinson S.J."/>
            <person name="Kagale S."/>
            <person name="Clarke W.E."/>
            <person name="Town C.D."/>
            <person name="Nixon J."/>
            <person name="Krishnakumar V."/>
            <person name="Bidwell S.L."/>
            <person name="Denoeud F."/>
            <person name="Belcram H."/>
            <person name="Links M.G."/>
            <person name="Just J."/>
            <person name="Clarke C."/>
            <person name="Bender T."/>
            <person name="Huebert T."/>
            <person name="Mason A.S."/>
            <person name="Pires J.C."/>
            <person name="Barker G."/>
            <person name="Moore J."/>
            <person name="Walley P.G."/>
            <person name="Manoli S."/>
            <person name="Batley J."/>
            <person name="Edwards D."/>
            <person name="Nelson M.N."/>
            <person name="Wang X."/>
            <person name="Paterson A.H."/>
            <person name="King G."/>
            <person name="Bancroft I."/>
            <person name="Chalhoub B."/>
            <person name="Sharpe A.G."/>
        </authorList>
    </citation>
    <scope>NUCLEOTIDE SEQUENCE</scope>
    <source>
        <strain evidence="2 3">cv. TO1000</strain>
    </source>
</reference>
<evidence type="ECO:0000313" key="3">
    <source>
        <dbReference type="Proteomes" id="UP000032141"/>
    </source>
</evidence>
<feature type="compositionally biased region" description="Polar residues" evidence="1">
    <location>
        <begin position="619"/>
        <end position="628"/>
    </location>
</feature>
<accession>A0A0D3A8H5</accession>
<dbReference type="HOGENOM" id="CLU_009222_1_0_1"/>
<evidence type="ECO:0000256" key="1">
    <source>
        <dbReference type="SAM" id="MobiDB-lite"/>
    </source>
</evidence>
<organism evidence="2 3">
    <name type="scientific">Brassica oleracea var. oleracea</name>
    <dbReference type="NCBI Taxonomy" id="109376"/>
    <lineage>
        <taxon>Eukaryota</taxon>
        <taxon>Viridiplantae</taxon>
        <taxon>Streptophyta</taxon>
        <taxon>Embryophyta</taxon>
        <taxon>Tracheophyta</taxon>
        <taxon>Spermatophyta</taxon>
        <taxon>Magnoliopsida</taxon>
        <taxon>eudicotyledons</taxon>
        <taxon>Gunneridae</taxon>
        <taxon>Pentapetalae</taxon>
        <taxon>rosids</taxon>
        <taxon>malvids</taxon>
        <taxon>Brassicales</taxon>
        <taxon>Brassicaceae</taxon>
        <taxon>Brassiceae</taxon>
        <taxon>Brassica</taxon>
    </lineage>
</organism>